<dbReference type="OrthoDB" id="9816288at2"/>
<keyword evidence="3 9" id="KW-0489">Methyltransferase</keyword>
<dbReference type="SUPFAM" id="SSF53335">
    <property type="entry name" value="S-adenosyl-L-methionine-dependent methyltransferases"/>
    <property type="match status" value="1"/>
</dbReference>
<dbReference type="InterPro" id="IPR029063">
    <property type="entry name" value="SAM-dependent_MTases_sf"/>
</dbReference>
<organism evidence="9 10">
    <name type="scientific">Brachymonas denitrificans DSM 15123</name>
    <dbReference type="NCBI Taxonomy" id="1121117"/>
    <lineage>
        <taxon>Bacteria</taxon>
        <taxon>Pseudomonadati</taxon>
        <taxon>Pseudomonadota</taxon>
        <taxon>Betaproteobacteria</taxon>
        <taxon>Burkholderiales</taxon>
        <taxon>Comamonadaceae</taxon>
        <taxon>Brachymonas</taxon>
    </lineage>
</organism>
<evidence type="ECO:0000256" key="7">
    <source>
        <dbReference type="SAM" id="MobiDB-lite"/>
    </source>
</evidence>
<dbReference type="Proteomes" id="UP000199531">
    <property type="component" value="Unassembled WGS sequence"/>
</dbReference>
<comment type="catalytic activity">
    <reaction evidence="6">
        <text>a 2'-deoxyadenosine in DNA + S-adenosyl-L-methionine = an N(6)-methyl-2'-deoxyadenosine in DNA + S-adenosyl-L-homocysteine + H(+)</text>
        <dbReference type="Rhea" id="RHEA:15197"/>
        <dbReference type="Rhea" id="RHEA-COMP:12418"/>
        <dbReference type="Rhea" id="RHEA-COMP:12419"/>
        <dbReference type="ChEBI" id="CHEBI:15378"/>
        <dbReference type="ChEBI" id="CHEBI:57856"/>
        <dbReference type="ChEBI" id="CHEBI:59789"/>
        <dbReference type="ChEBI" id="CHEBI:90615"/>
        <dbReference type="ChEBI" id="CHEBI:90616"/>
        <dbReference type="EC" id="2.1.1.72"/>
    </reaction>
</comment>
<evidence type="ECO:0000256" key="3">
    <source>
        <dbReference type="ARBA" id="ARBA00022603"/>
    </source>
</evidence>
<dbReference type="InterPro" id="IPR038257">
    <property type="entry name" value="CRISPR-assoc_Cas3_HD_sf"/>
</dbReference>
<dbReference type="PANTHER" id="PTHR13370:SF16">
    <property type="entry name" value="SITE-SPECIFIC DNA-METHYLTRANSFERASE (ADENINE-SPECIFIC)"/>
    <property type="match status" value="1"/>
</dbReference>
<evidence type="ECO:0000256" key="1">
    <source>
        <dbReference type="ARBA" id="ARBA00006594"/>
    </source>
</evidence>
<dbReference type="RefSeq" id="WP_091817470.1">
    <property type="nucleotide sequence ID" value="NZ_FOCW01000006.1"/>
</dbReference>
<proteinExistence type="inferred from homology"/>
<dbReference type="AlphaFoldDB" id="A0A1H8JDA6"/>
<evidence type="ECO:0000259" key="8">
    <source>
        <dbReference type="Pfam" id="PF01555"/>
    </source>
</evidence>
<dbReference type="Gene3D" id="3.40.50.150">
    <property type="entry name" value="Vaccinia Virus protein VP39"/>
    <property type="match status" value="1"/>
</dbReference>
<dbReference type="GO" id="GO:0005737">
    <property type="term" value="C:cytoplasm"/>
    <property type="evidence" value="ECO:0007669"/>
    <property type="project" value="TreeGrafter"/>
</dbReference>
<dbReference type="GO" id="GO:0009007">
    <property type="term" value="F:site-specific DNA-methyltransferase (adenine-specific) activity"/>
    <property type="evidence" value="ECO:0007669"/>
    <property type="project" value="UniProtKB-EC"/>
</dbReference>
<dbReference type="EC" id="2.1.1.72" evidence="2"/>
<evidence type="ECO:0000256" key="6">
    <source>
        <dbReference type="ARBA" id="ARBA00047942"/>
    </source>
</evidence>
<dbReference type="GO" id="GO:0008170">
    <property type="term" value="F:N-methyltransferase activity"/>
    <property type="evidence" value="ECO:0007669"/>
    <property type="project" value="InterPro"/>
</dbReference>
<sequence length="978" mass="110374">MATKKNQTPGKSIEQITHTEAKRKNIPTVEHQSVMQQHEQAPVKVAYPRANRQWLEELCALHDTGKASSEFQQRLNRDLDPQLIWRGKDQQDWSDLVVNAPPLYIQEKVKPKALIDDLRRQTEERREAVAPQQDTLDLFSDFNGLPEGADRTEFYQHEGHWQNRFILGDSLQVMASLAEREGLRGKVQCIYFDPPYGIRFNSNFQWSTTSRDVKDGSAEHITREPEQVKAFRDTWRDGIHSYLTYLRDRLMVARDLLTESGSLFVQIGEENVHRVRTVLDEVFGDANFVSQINFKTTGGAGSPTGGTETLASVNNFILWYAKNGAAIKYRQPYRSKRDLGGGAAAYNKLDFFDKADRRSATEEERGRIPADARLYCVDNLTSQSSGGPQFFDVPFRGRVIPVGKSGWKTTVTGMTRLRQSQRLELAGQTLRYVRYVDDFPVYPLNNSWDDTVTAGFASDKLYVVQTNPKVIERCILMATDPGDLVLDPTCGSGTTAYVAEQWGRRWITVDTSRVALALARARIMGARYPYYLLADSREGQLKEAEITRSAPSSQSTWGNIAHGFVYERVPHITLKSIANNSEIDVIWDKFQTVLEPLREALNKALGKQWQEWEIPREAEAKWDDAAKKLHADWWQQRITRQKEIDASIAAKAEFEYLYDKPYEDKKKVRVAGPFTVESLSPHRVLGVDEEDELIDQVAETQAEYGQDFASLILANLRTAGVQQAHKADKIEFTSLEPWPGELVCAEGRYLENGQVKRAGILVGPEFGTVTRADLVDAAREAGDANFDVLIACAFNYDAPASEFSKLGRIHVLKARMNADLHMAEDLKNTGKGNLFVIFGEPDVDVLDTQGRSIRRYDGKRDIIDVPADGQLVVRINGVDVFHPSTGEVRSDGADGIACWFLDTDYNEESFFVRHAYFLGANDPYKALKTTLKSEVDPDAWATLNSDTSRPFPKPSNGRFAVKVINHLGDEVMKVFRVS</sequence>
<feature type="compositionally biased region" description="Polar residues" evidence="7">
    <location>
        <begin position="30"/>
        <end position="39"/>
    </location>
</feature>
<dbReference type="EMBL" id="FOCW01000006">
    <property type="protein sequence ID" value="SEN78752.1"/>
    <property type="molecule type" value="Genomic_DNA"/>
</dbReference>
<keyword evidence="4 9" id="KW-0808">Transferase</keyword>
<dbReference type="PROSITE" id="PS00092">
    <property type="entry name" value="N6_MTASE"/>
    <property type="match status" value="1"/>
</dbReference>
<evidence type="ECO:0000256" key="5">
    <source>
        <dbReference type="ARBA" id="ARBA00022691"/>
    </source>
</evidence>
<gene>
    <name evidence="9" type="ORF">SAMN02745977_02046</name>
</gene>
<accession>A0A1H8JDA6</accession>
<dbReference type="Pfam" id="PF01555">
    <property type="entry name" value="N6_N4_Mtase"/>
    <property type="match status" value="1"/>
</dbReference>
<feature type="compositionally biased region" description="Polar residues" evidence="7">
    <location>
        <begin position="1"/>
        <end position="16"/>
    </location>
</feature>
<dbReference type="GO" id="GO:0032259">
    <property type="term" value="P:methylation"/>
    <property type="evidence" value="ECO:0007669"/>
    <property type="project" value="UniProtKB-KW"/>
</dbReference>
<keyword evidence="10" id="KW-1185">Reference proteome</keyword>
<evidence type="ECO:0000313" key="10">
    <source>
        <dbReference type="Proteomes" id="UP000199531"/>
    </source>
</evidence>
<dbReference type="STRING" id="1121117.SAMN02745977_02046"/>
<keyword evidence="5" id="KW-0949">S-adenosyl-L-methionine</keyword>
<feature type="domain" description="DNA methylase N-4/N-6" evidence="8">
    <location>
        <begin position="187"/>
        <end position="517"/>
    </location>
</feature>
<dbReference type="Gene3D" id="1.10.3210.30">
    <property type="match status" value="1"/>
</dbReference>
<comment type="similarity">
    <text evidence="1">Belongs to the N(4)/N(6)-methyltransferase family.</text>
</comment>
<dbReference type="InterPro" id="IPR002941">
    <property type="entry name" value="DNA_methylase_N4/N6"/>
</dbReference>
<evidence type="ECO:0000313" key="9">
    <source>
        <dbReference type="EMBL" id="SEN78752.1"/>
    </source>
</evidence>
<name>A0A1H8JDA6_9BURK</name>
<dbReference type="InterPro" id="IPR002295">
    <property type="entry name" value="N4/N6-MTase_EcoPI_Mod-like"/>
</dbReference>
<evidence type="ECO:0000256" key="2">
    <source>
        <dbReference type="ARBA" id="ARBA00011900"/>
    </source>
</evidence>
<evidence type="ECO:0000256" key="4">
    <source>
        <dbReference type="ARBA" id="ARBA00022679"/>
    </source>
</evidence>
<dbReference type="PRINTS" id="PR00506">
    <property type="entry name" value="D21N6MTFRASE"/>
</dbReference>
<reference evidence="9 10" key="1">
    <citation type="submission" date="2016-10" db="EMBL/GenBank/DDBJ databases">
        <authorList>
            <person name="de Groot N.N."/>
        </authorList>
    </citation>
    <scope>NUCLEOTIDE SEQUENCE [LARGE SCALE GENOMIC DNA]</scope>
    <source>
        <strain evidence="9 10">DSM 15123</strain>
    </source>
</reference>
<protein>
    <recommendedName>
        <fullName evidence="2">site-specific DNA-methyltransferase (adenine-specific)</fullName>
        <ecNumber evidence="2">2.1.1.72</ecNumber>
    </recommendedName>
</protein>
<feature type="region of interest" description="Disordered" evidence="7">
    <location>
        <begin position="1"/>
        <end position="40"/>
    </location>
</feature>
<dbReference type="PANTHER" id="PTHR13370">
    <property type="entry name" value="RNA METHYLASE-RELATED"/>
    <property type="match status" value="1"/>
</dbReference>
<dbReference type="InterPro" id="IPR002052">
    <property type="entry name" value="DNA_methylase_N6_adenine_CS"/>
</dbReference>
<dbReference type="GO" id="GO:0003677">
    <property type="term" value="F:DNA binding"/>
    <property type="evidence" value="ECO:0007669"/>
    <property type="project" value="InterPro"/>
</dbReference>